<dbReference type="WBParaSite" id="BXY_0440400.1">
    <property type="protein sequence ID" value="BXY_0440400.1"/>
    <property type="gene ID" value="BXY_0440400"/>
</dbReference>
<organism evidence="5 7">
    <name type="scientific">Bursaphelenchus xylophilus</name>
    <name type="common">Pinewood nematode worm</name>
    <name type="synonym">Aphelenchoides xylophilus</name>
    <dbReference type="NCBI Taxonomy" id="6326"/>
    <lineage>
        <taxon>Eukaryota</taxon>
        <taxon>Metazoa</taxon>
        <taxon>Ecdysozoa</taxon>
        <taxon>Nematoda</taxon>
        <taxon>Chromadorea</taxon>
        <taxon>Rhabditida</taxon>
        <taxon>Tylenchina</taxon>
        <taxon>Tylenchomorpha</taxon>
        <taxon>Aphelenchoidea</taxon>
        <taxon>Aphelenchoididae</taxon>
        <taxon>Bursaphelenchus</taxon>
    </lineage>
</organism>
<feature type="domain" description="EF-hand" evidence="2">
    <location>
        <begin position="24"/>
        <end position="59"/>
    </location>
</feature>
<feature type="chain" id="PRO_5035399554" evidence="1">
    <location>
        <begin position="21"/>
        <end position="137"/>
    </location>
</feature>
<dbReference type="PROSITE" id="PS50222">
    <property type="entry name" value="EF_HAND_2"/>
    <property type="match status" value="1"/>
</dbReference>
<evidence type="ECO:0000313" key="3">
    <source>
        <dbReference type="EMBL" id="CAD5225162.1"/>
    </source>
</evidence>
<dbReference type="Gene3D" id="1.10.238.10">
    <property type="entry name" value="EF-hand"/>
    <property type="match status" value="1"/>
</dbReference>
<dbReference type="OrthoDB" id="5828838at2759"/>
<dbReference type="InterPro" id="IPR002048">
    <property type="entry name" value="EF_hand_dom"/>
</dbReference>
<accession>A0A1I7RUJ4</accession>
<keyword evidence="1" id="KW-0732">Signal</keyword>
<protein>
    <submittedName>
        <fullName evidence="3">(pine wood nematode) hypothetical protein</fullName>
    </submittedName>
    <submittedName>
        <fullName evidence="7">EF-hand domain-containing protein</fullName>
    </submittedName>
</protein>
<dbReference type="EMBL" id="CAJFDI010000004">
    <property type="protein sequence ID" value="CAD5225162.1"/>
    <property type="molecule type" value="Genomic_DNA"/>
</dbReference>
<dbReference type="Proteomes" id="UP000659654">
    <property type="component" value="Unassembled WGS sequence"/>
</dbReference>
<evidence type="ECO:0000313" key="6">
    <source>
        <dbReference type="Proteomes" id="UP000659654"/>
    </source>
</evidence>
<evidence type="ECO:0000259" key="2">
    <source>
        <dbReference type="PROSITE" id="PS50222"/>
    </source>
</evidence>
<reference evidence="4" key="2">
    <citation type="submission" date="2020-08" db="EMBL/GenBank/DDBJ databases">
        <authorList>
            <person name="Kikuchi T."/>
        </authorList>
    </citation>
    <scope>NUCLEOTIDE SEQUENCE</scope>
    <source>
        <strain evidence="3">Ka4C1</strain>
    </source>
</reference>
<keyword evidence="6" id="KW-1185">Reference proteome</keyword>
<dbReference type="Proteomes" id="UP000095284">
    <property type="component" value="Unplaced"/>
</dbReference>
<dbReference type="AlphaFoldDB" id="A0A1I7RUJ4"/>
<sequence>MMTSSIQLVSSLLILAIVSSQEPTYYQKLQELFQKSDLNRDAYLERSELGVFVRHAITVAFPPSQLDGDTIETAVILADTMFDEADSNNLGQLSFKGSMLFRSPANIFGDKVINMLVDLIMQVDSLEDDESRINSSF</sequence>
<name>A0A1I7RUJ4_BURXY</name>
<evidence type="ECO:0000313" key="5">
    <source>
        <dbReference type="Proteomes" id="UP000095284"/>
    </source>
</evidence>
<feature type="signal peptide" evidence="1">
    <location>
        <begin position="1"/>
        <end position="20"/>
    </location>
</feature>
<evidence type="ECO:0000256" key="1">
    <source>
        <dbReference type="SAM" id="SignalP"/>
    </source>
</evidence>
<evidence type="ECO:0000313" key="7">
    <source>
        <dbReference type="WBParaSite" id="BXY_0440400.1"/>
    </source>
</evidence>
<dbReference type="InterPro" id="IPR011992">
    <property type="entry name" value="EF-hand-dom_pair"/>
</dbReference>
<proteinExistence type="predicted"/>
<reference evidence="7" key="1">
    <citation type="submission" date="2016-11" db="UniProtKB">
        <authorList>
            <consortium name="WormBaseParasite"/>
        </authorList>
    </citation>
    <scope>IDENTIFICATION</scope>
</reference>
<gene>
    <name evidence="3" type="ORF">BXYJ_LOCUS8406</name>
</gene>
<evidence type="ECO:0000313" key="4">
    <source>
        <dbReference type="EMBL" id="CAG9114169.1"/>
    </source>
</evidence>
<dbReference type="SUPFAM" id="SSF47473">
    <property type="entry name" value="EF-hand"/>
    <property type="match status" value="1"/>
</dbReference>
<dbReference type="EMBL" id="CAJFCV020000004">
    <property type="protein sequence ID" value="CAG9114169.1"/>
    <property type="molecule type" value="Genomic_DNA"/>
</dbReference>
<dbReference type="Proteomes" id="UP000582659">
    <property type="component" value="Unassembled WGS sequence"/>
</dbReference>
<dbReference type="GO" id="GO:0005509">
    <property type="term" value="F:calcium ion binding"/>
    <property type="evidence" value="ECO:0007669"/>
    <property type="project" value="InterPro"/>
</dbReference>